<dbReference type="STRING" id="253628.A0A0D1Z3Z3"/>
<evidence type="ECO:0000256" key="5">
    <source>
        <dbReference type="SAM" id="MobiDB-lite"/>
    </source>
</evidence>
<proteinExistence type="predicted"/>
<dbReference type="CDD" id="cd12232">
    <property type="entry name" value="RRM3_U2AF65"/>
    <property type="match status" value="1"/>
</dbReference>
<dbReference type="PROSITE" id="PS50102">
    <property type="entry name" value="RRM"/>
    <property type="match status" value="3"/>
</dbReference>
<dbReference type="InterPro" id="IPR012677">
    <property type="entry name" value="Nucleotide-bd_a/b_plait_sf"/>
</dbReference>
<feature type="domain" description="RRM" evidence="6">
    <location>
        <begin position="441"/>
        <end position="531"/>
    </location>
</feature>
<keyword evidence="8" id="KW-1185">Reference proteome</keyword>
<dbReference type="InterPro" id="IPR000504">
    <property type="entry name" value="RRM_dom"/>
</dbReference>
<feature type="domain" description="RRM" evidence="6">
    <location>
        <begin position="335"/>
        <end position="412"/>
    </location>
</feature>
<dbReference type="Pfam" id="PF00076">
    <property type="entry name" value="RRM_1"/>
    <property type="match status" value="2"/>
</dbReference>
<accession>A0A0D1Z3Z3</accession>
<feature type="compositionally biased region" description="Basic residues" evidence="5">
    <location>
        <begin position="39"/>
        <end position="49"/>
    </location>
</feature>
<evidence type="ECO:0000313" key="7">
    <source>
        <dbReference type="EMBL" id="KIW07702.1"/>
    </source>
</evidence>
<dbReference type="GO" id="GO:0006397">
    <property type="term" value="P:mRNA processing"/>
    <property type="evidence" value="ECO:0007669"/>
    <property type="project" value="UniProtKB-KW"/>
</dbReference>
<name>A0A0D1Z3Z3_9PEZI</name>
<keyword evidence="2 4" id="KW-0694">RNA-binding</keyword>
<sequence>MDSSRNGDDRYSRSHRDDRGPRDRDDRRDRRRDDDRERRRSRSPRGHRSRRDEPDFYSSSRRENESRRDRRDDRGGWDRDRGPRRDRDDDRRRDFDDRRGGGGRDRRERDAYGGGRREERKRSATPPVKKREPTPDLTDVVPILERQRRMTQWDIKPPGYENITAEQAKLSGMFPLPGAPRQQPMDPQRLQALVSQPQNLAATSALKPTMARQAKRLLVYNIPKSVTEEDLVNFFNLQLNGINLIKSSDPCQAAHISKAGNHALLEFKNPGDATVALALDGISMTDESMDTADGTANGSSGLQVKRPKDYIGPTPSPPSDVQSEEISNEVPDTTEKILITNLAPFLDEEQIKQLLVAIGPLKALALAVDDSGQSRGFAFCEYANPETTNIAFEGLNGMEIGGLSIKLQRACLGQEQVAADMGVNAMSLLAGTVSTTMEKTRVLQMLNMVTPEELIRDDDVEDIREDVVEEVSKFGKVLSIKIPRPAGARTSPGVGKIYVKLETVEAAQKALAALAGRKFGDRTCVITYFSEEYYDVDAW</sequence>
<evidence type="ECO:0000256" key="1">
    <source>
        <dbReference type="ARBA" id="ARBA00022664"/>
    </source>
</evidence>
<dbReference type="PANTHER" id="PTHR23139">
    <property type="entry name" value="RNA-BINDING PROTEIN"/>
    <property type="match status" value="1"/>
</dbReference>
<protein>
    <recommendedName>
        <fullName evidence="6">RRM domain-containing protein</fullName>
    </recommendedName>
</protein>
<evidence type="ECO:0000256" key="3">
    <source>
        <dbReference type="ARBA" id="ARBA00023187"/>
    </source>
</evidence>
<dbReference type="GeneID" id="27309611"/>
<evidence type="ECO:0000259" key="6">
    <source>
        <dbReference type="PROSITE" id="PS50102"/>
    </source>
</evidence>
<dbReference type="HOGENOM" id="CLU_021795_2_0_1"/>
<dbReference type="InterPro" id="IPR035979">
    <property type="entry name" value="RBD_domain_sf"/>
</dbReference>
<dbReference type="OrthoDB" id="10266058at2759"/>
<dbReference type="FunFam" id="3.30.70.330:FF:000097">
    <property type="entry name" value="U2 snRNP auxiliary factor large subunit"/>
    <property type="match status" value="1"/>
</dbReference>
<dbReference type="SUPFAM" id="SSF54928">
    <property type="entry name" value="RNA-binding domain, RBD"/>
    <property type="match status" value="2"/>
</dbReference>
<evidence type="ECO:0000313" key="8">
    <source>
        <dbReference type="Proteomes" id="UP000053259"/>
    </source>
</evidence>
<dbReference type="InParanoid" id="A0A0D1Z3Z3"/>
<feature type="region of interest" description="Disordered" evidence="5">
    <location>
        <begin position="288"/>
        <end position="330"/>
    </location>
</feature>
<organism evidence="7 8">
    <name type="scientific">Verruconis gallopava</name>
    <dbReference type="NCBI Taxonomy" id="253628"/>
    <lineage>
        <taxon>Eukaryota</taxon>
        <taxon>Fungi</taxon>
        <taxon>Dikarya</taxon>
        <taxon>Ascomycota</taxon>
        <taxon>Pezizomycotina</taxon>
        <taxon>Dothideomycetes</taxon>
        <taxon>Pleosporomycetidae</taxon>
        <taxon>Venturiales</taxon>
        <taxon>Sympoventuriaceae</taxon>
        <taxon>Verruconis</taxon>
    </lineage>
</organism>
<dbReference type="VEuPathDB" id="FungiDB:PV09_01638"/>
<dbReference type="GO" id="GO:0008380">
    <property type="term" value="P:RNA splicing"/>
    <property type="evidence" value="ECO:0007669"/>
    <property type="project" value="UniProtKB-KW"/>
</dbReference>
<evidence type="ECO:0000256" key="2">
    <source>
        <dbReference type="ARBA" id="ARBA00022884"/>
    </source>
</evidence>
<dbReference type="SMART" id="SM00360">
    <property type="entry name" value="RRM"/>
    <property type="match status" value="3"/>
</dbReference>
<feature type="domain" description="RRM" evidence="6">
    <location>
        <begin position="215"/>
        <end position="309"/>
    </location>
</feature>
<reference evidence="7 8" key="1">
    <citation type="submission" date="2015-01" db="EMBL/GenBank/DDBJ databases">
        <title>The Genome Sequence of Ochroconis gallopava CBS43764.</title>
        <authorList>
            <consortium name="The Broad Institute Genomics Platform"/>
            <person name="Cuomo C."/>
            <person name="de Hoog S."/>
            <person name="Gorbushina A."/>
            <person name="Stielow B."/>
            <person name="Teixiera M."/>
            <person name="Abouelleil A."/>
            <person name="Chapman S.B."/>
            <person name="Priest M."/>
            <person name="Young S.K."/>
            <person name="Wortman J."/>
            <person name="Nusbaum C."/>
            <person name="Birren B."/>
        </authorList>
    </citation>
    <scope>NUCLEOTIDE SEQUENCE [LARGE SCALE GENOMIC DNA]</scope>
    <source>
        <strain evidence="7 8">CBS 43764</strain>
    </source>
</reference>
<feature type="compositionally biased region" description="Basic and acidic residues" evidence="5">
    <location>
        <begin position="50"/>
        <end position="122"/>
    </location>
</feature>
<dbReference type="RefSeq" id="XP_016217571.1">
    <property type="nucleotide sequence ID" value="XM_016354559.1"/>
</dbReference>
<dbReference type="GO" id="GO:0003723">
    <property type="term" value="F:RNA binding"/>
    <property type="evidence" value="ECO:0007669"/>
    <property type="project" value="UniProtKB-UniRule"/>
</dbReference>
<dbReference type="Gene3D" id="3.30.70.330">
    <property type="match status" value="3"/>
</dbReference>
<keyword evidence="3" id="KW-0508">mRNA splicing</keyword>
<dbReference type="AlphaFoldDB" id="A0A0D1Z3Z3"/>
<dbReference type="Proteomes" id="UP000053259">
    <property type="component" value="Unassembled WGS sequence"/>
</dbReference>
<feature type="compositionally biased region" description="Basic and acidic residues" evidence="5">
    <location>
        <begin position="1"/>
        <end position="38"/>
    </location>
</feature>
<feature type="region of interest" description="Disordered" evidence="5">
    <location>
        <begin position="1"/>
        <end position="137"/>
    </location>
</feature>
<evidence type="ECO:0000256" key="4">
    <source>
        <dbReference type="PROSITE-ProRule" id="PRU00176"/>
    </source>
</evidence>
<dbReference type="EMBL" id="KN847532">
    <property type="protein sequence ID" value="KIW07702.1"/>
    <property type="molecule type" value="Genomic_DNA"/>
</dbReference>
<keyword evidence="1" id="KW-0507">mRNA processing</keyword>
<gene>
    <name evidence="7" type="ORF">PV09_01638</name>
</gene>